<proteinExistence type="inferred from homology"/>
<dbReference type="PANTHER" id="PTHR21527">
    <property type="entry name" value="NUCLEOPORIN NUP35"/>
    <property type="match status" value="1"/>
</dbReference>
<dbReference type="HOGENOM" id="CLU_056189_2_0_1"/>
<dbReference type="GO" id="GO:0006607">
    <property type="term" value="P:NLS-bearing protein import into nucleus"/>
    <property type="evidence" value="ECO:0000318"/>
    <property type="project" value="GO_Central"/>
</dbReference>
<dbReference type="GO" id="GO:0005543">
    <property type="term" value="F:phospholipid binding"/>
    <property type="evidence" value="ECO:0000318"/>
    <property type="project" value="GO_Central"/>
</dbReference>
<dbReference type="GO" id="GO:0044613">
    <property type="term" value="C:nuclear pore central transport channel"/>
    <property type="evidence" value="ECO:0000318"/>
    <property type="project" value="GO_Central"/>
</dbReference>
<dbReference type="GO" id="GO:0003676">
    <property type="term" value="F:nucleic acid binding"/>
    <property type="evidence" value="ECO:0007669"/>
    <property type="project" value="InterPro"/>
</dbReference>
<dbReference type="GO" id="GO:0051028">
    <property type="term" value="P:mRNA transport"/>
    <property type="evidence" value="ECO:0007669"/>
    <property type="project" value="UniProtKB-UniRule"/>
</dbReference>
<dbReference type="GO" id="GO:0006999">
    <property type="term" value="P:nuclear pore organization"/>
    <property type="evidence" value="ECO:0000318"/>
    <property type="project" value="GO_Central"/>
</dbReference>
<keyword evidence="7" id="KW-0811">Translocation</keyword>
<evidence type="ECO:0000313" key="16">
    <source>
        <dbReference type="Proteomes" id="UP000001593"/>
    </source>
</evidence>
<evidence type="ECO:0000256" key="6">
    <source>
        <dbReference type="ARBA" id="ARBA00022927"/>
    </source>
</evidence>
<dbReference type="PANTHER" id="PTHR21527:SF6">
    <property type="entry name" value="NUCLEOPORIN NUP35"/>
    <property type="match status" value="1"/>
</dbReference>
<dbReference type="Proteomes" id="UP000001593">
    <property type="component" value="Unassembled WGS sequence"/>
</dbReference>
<dbReference type="PROSITE" id="PS51472">
    <property type="entry name" value="RRM_NUP35"/>
    <property type="match status" value="1"/>
</dbReference>
<reference evidence="15 16" key="1">
    <citation type="journal article" date="2007" name="Science">
        <title>Sea anemone genome reveals ancestral eumetazoan gene repertoire and genomic organization.</title>
        <authorList>
            <person name="Putnam N.H."/>
            <person name="Srivastava M."/>
            <person name="Hellsten U."/>
            <person name="Dirks B."/>
            <person name="Chapman J."/>
            <person name="Salamov A."/>
            <person name="Terry A."/>
            <person name="Shapiro H."/>
            <person name="Lindquist E."/>
            <person name="Kapitonov V.V."/>
            <person name="Jurka J."/>
            <person name="Genikhovich G."/>
            <person name="Grigoriev I.V."/>
            <person name="Lucas S.M."/>
            <person name="Steele R.E."/>
            <person name="Finnerty J.R."/>
            <person name="Technau U."/>
            <person name="Martindale M.Q."/>
            <person name="Rokhsar D.S."/>
        </authorList>
    </citation>
    <scope>NUCLEOTIDE SEQUENCE [LARGE SCALE GENOMIC DNA]</scope>
    <source>
        <strain evidence="16">CH2 X CH6</strain>
    </source>
</reference>
<feature type="compositionally biased region" description="Polar residues" evidence="13">
    <location>
        <begin position="50"/>
        <end position="64"/>
    </location>
</feature>
<feature type="region of interest" description="Disordered" evidence="13">
    <location>
        <begin position="1"/>
        <end position="71"/>
    </location>
</feature>
<organism evidence="15 16">
    <name type="scientific">Nematostella vectensis</name>
    <name type="common">Starlet sea anemone</name>
    <dbReference type="NCBI Taxonomy" id="45351"/>
    <lineage>
        <taxon>Eukaryota</taxon>
        <taxon>Metazoa</taxon>
        <taxon>Cnidaria</taxon>
        <taxon>Anthozoa</taxon>
        <taxon>Hexacorallia</taxon>
        <taxon>Actiniaria</taxon>
        <taxon>Edwardsiidae</taxon>
        <taxon>Nematostella</taxon>
    </lineage>
</organism>
<dbReference type="Gene3D" id="3.30.70.330">
    <property type="match status" value="1"/>
</dbReference>
<keyword evidence="4 12" id="KW-0813">Transport</keyword>
<evidence type="ECO:0000256" key="2">
    <source>
        <dbReference type="ARBA" id="ARBA00009454"/>
    </source>
</evidence>
<comment type="subcellular location">
    <subcellularLocation>
        <location evidence="1">Nucleus</location>
        <location evidence="1">Nuclear pore complex</location>
    </subcellularLocation>
</comment>
<evidence type="ECO:0000256" key="3">
    <source>
        <dbReference type="ARBA" id="ARBA00016439"/>
    </source>
</evidence>
<evidence type="ECO:0000256" key="5">
    <source>
        <dbReference type="ARBA" id="ARBA00022816"/>
    </source>
</evidence>
<keyword evidence="6" id="KW-0653">Protein transport</keyword>
<evidence type="ECO:0000256" key="13">
    <source>
        <dbReference type="SAM" id="MobiDB-lite"/>
    </source>
</evidence>
<keyword evidence="5 12" id="KW-0509">mRNA transport</keyword>
<evidence type="ECO:0000256" key="4">
    <source>
        <dbReference type="ARBA" id="ARBA00022448"/>
    </source>
</evidence>
<feature type="domain" description="RRM Nup35-type" evidence="14">
    <location>
        <begin position="89"/>
        <end position="169"/>
    </location>
</feature>
<keyword evidence="8 12" id="KW-0906">Nuclear pore complex</keyword>
<evidence type="ECO:0000256" key="1">
    <source>
        <dbReference type="ARBA" id="ARBA00004567"/>
    </source>
</evidence>
<keyword evidence="9 12" id="KW-0539">Nucleus</keyword>
<name>A7SWD1_NEMVE</name>
<dbReference type="InterPro" id="IPR007846">
    <property type="entry name" value="RRM_NUP35_dom"/>
</dbReference>
<evidence type="ECO:0000256" key="8">
    <source>
        <dbReference type="ARBA" id="ARBA00023132"/>
    </source>
</evidence>
<dbReference type="Pfam" id="PF05172">
    <property type="entry name" value="RRM_Nup35"/>
    <property type="match status" value="1"/>
</dbReference>
<dbReference type="InParanoid" id="A7SWD1"/>
<sequence>TPKDAIGAPPVEGLYDTRHASPAPVNFQSTPSKNPMAGNHVYASGPGTPFQDSRQDTSVFSPSKMTLPPSPTQVDPFYTQGESLSSDDVLSQCWVTVFGFPPAATSYILQQFAQYGNIIRHEVVANKNWMHIQYQSKLQAKKALSKNGKVYSSNIMIGVMPCIEKSLMEDCGKENTMRHMETSKMDVSVNPATPSRLPIRPLTAAYQAASSNHQVVPQDGRTPQKNNNVISKAMEYMFGW</sequence>
<dbReference type="OMA" id="WGHILEH"/>
<dbReference type="InterPro" id="IPR035979">
    <property type="entry name" value="RBD_domain_sf"/>
</dbReference>
<dbReference type="FunFam" id="3.30.70.330:FF:000095">
    <property type="entry name" value="Putative Nucleoporin NUP53"/>
    <property type="match status" value="1"/>
</dbReference>
<evidence type="ECO:0000313" key="15">
    <source>
        <dbReference type="EMBL" id="EDO31992.1"/>
    </source>
</evidence>
<dbReference type="GO" id="GO:0044615">
    <property type="term" value="C:nuclear pore nuclear basket"/>
    <property type="evidence" value="ECO:0000318"/>
    <property type="project" value="GO_Central"/>
</dbReference>
<dbReference type="GO" id="GO:0017056">
    <property type="term" value="F:structural constituent of nuclear pore"/>
    <property type="evidence" value="ECO:0000318"/>
    <property type="project" value="GO_Central"/>
</dbReference>
<dbReference type="SUPFAM" id="SSF54928">
    <property type="entry name" value="RNA-binding domain, RBD"/>
    <property type="match status" value="1"/>
</dbReference>
<evidence type="ECO:0000256" key="11">
    <source>
        <dbReference type="ARBA" id="ARBA00030250"/>
    </source>
</evidence>
<keyword evidence="16" id="KW-1185">Reference proteome</keyword>
<dbReference type="InterPro" id="IPR012677">
    <property type="entry name" value="Nucleotide-bd_a/b_plait_sf"/>
</dbReference>
<dbReference type="PhylomeDB" id="A7SWD1"/>
<dbReference type="CDD" id="cd12722">
    <property type="entry name" value="RRM_Nup53"/>
    <property type="match status" value="1"/>
</dbReference>
<dbReference type="STRING" id="45351.A7SWD1"/>
<evidence type="ECO:0000256" key="9">
    <source>
        <dbReference type="ARBA" id="ARBA00023242"/>
    </source>
</evidence>
<evidence type="ECO:0000256" key="10">
    <source>
        <dbReference type="ARBA" id="ARBA00029997"/>
    </source>
</evidence>
<gene>
    <name evidence="15" type="ORF">NEMVEDRAFT_v1g135138</name>
</gene>
<accession>A7SWD1</accession>
<evidence type="ECO:0000256" key="12">
    <source>
        <dbReference type="PROSITE-ProRule" id="PRU00804"/>
    </source>
</evidence>
<feature type="non-terminal residue" evidence="15">
    <location>
        <position position="240"/>
    </location>
</feature>
<dbReference type="AlphaFoldDB" id="A7SWD1"/>
<dbReference type="EMBL" id="DS469857">
    <property type="protein sequence ID" value="EDO31992.1"/>
    <property type="molecule type" value="Genomic_DNA"/>
</dbReference>
<evidence type="ECO:0000259" key="14">
    <source>
        <dbReference type="PROSITE" id="PS51472"/>
    </source>
</evidence>
<evidence type="ECO:0000256" key="7">
    <source>
        <dbReference type="ARBA" id="ARBA00023010"/>
    </source>
</evidence>
<comment type="similarity">
    <text evidence="2">Belongs to the Nup35 family.</text>
</comment>
<dbReference type="eggNOG" id="KOG4285">
    <property type="taxonomic scope" value="Eukaryota"/>
</dbReference>
<protein>
    <recommendedName>
        <fullName evidence="3">Nucleoporin NUP35</fullName>
    </recommendedName>
    <alternativeName>
        <fullName evidence="11">35 kDa nucleoporin</fullName>
    </alternativeName>
    <alternativeName>
        <fullName evidence="10">Nucleoporin NUP53</fullName>
    </alternativeName>
</protein>